<dbReference type="GO" id="GO:0055129">
    <property type="term" value="P:L-proline biosynthetic process"/>
    <property type="evidence" value="ECO:0007669"/>
    <property type="project" value="TreeGrafter"/>
</dbReference>
<comment type="catalytic activity">
    <reaction evidence="11">
        <text>L-proline + NAD(+) = (S)-1-pyrroline-5-carboxylate + NADH + 2 H(+)</text>
        <dbReference type="Rhea" id="RHEA:14105"/>
        <dbReference type="ChEBI" id="CHEBI:15378"/>
        <dbReference type="ChEBI" id="CHEBI:17388"/>
        <dbReference type="ChEBI" id="CHEBI:57540"/>
        <dbReference type="ChEBI" id="CHEBI:57945"/>
        <dbReference type="ChEBI" id="CHEBI:60039"/>
        <dbReference type="EC" id="1.5.1.2"/>
    </reaction>
</comment>
<dbReference type="Pfam" id="PF14748">
    <property type="entry name" value="P5CR_dimer"/>
    <property type="match status" value="1"/>
</dbReference>
<comment type="caution">
    <text evidence="16">The sequence shown here is derived from an EMBL/GenBank/DDBJ whole genome shotgun (WGS) entry which is preliminary data.</text>
</comment>
<keyword evidence="8" id="KW-0641">Proline biosynthesis</keyword>
<feature type="domain" description="Pyrroline-5-carboxylate reductase catalytic N-terminal" evidence="14">
    <location>
        <begin position="198"/>
        <end position="290"/>
    </location>
</feature>
<keyword evidence="6" id="KW-0963">Cytoplasm</keyword>
<dbReference type="InterPro" id="IPR000304">
    <property type="entry name" value="Pyrroline-COOH_reductase"/>
</dbReference>
<gene>
    <name evidence="16" type="ORF">Pmani_014919</name>
</gene>
<dbReference type="GO" id="GO:0004735">
    <property type="term" value="F:pyrroline-5-carboxylate reductase activity"/>
    <property type="evidence" value="ECO:0007669"/>
    <property type="project" value="UniProtKB-EC"/>
</dbReference>
<keyword evidence="17" id="KW-1185">Reference proteome</keyword>
<keyword evidence="9" id="KW-0521">NADP</keyword>
<evidence type="ECO:0000313" key="16">
    <source>
        <dbReference type="EMBL" id="KAK4313764.1"/>
    </source>
</evidence>
<dbReference type="PANTHER" id="PTHR11645">
    <property type="entry name" value="PYRROLINE-5-CARBOXYLATE REDUCTASE"/>
    <property type="match status" value="1"/>
</dbReference>
<feature type="region of interest" description="Disordered" evidence="13">
    <location>
        <begin position="160"/>
        <end position="180"/>
    </location>
</feature>
<reference evidence="16" key="1">
    <citation type="submission" date="2023-11" db="EMBL/GenBank/DDBJ databases">
        <title>Genome assemblies of two species of porcelain crab, Petrolisthes cinctipes and Petrolisthes manimaculis (Anomura: Porcellanidae).</title>
        <authorList>
            <person name="Angst P."/>
        </authorList>
    </citation>
    <scope>NUCLEOTIDE SEQUENCE</scope>
    <source>
        <strain evidence="16">PB745_02</strain>
        <tissue evidence="16">Gill</tissue>
    </source>
</reference>
<dbReference type="EC" id="1.5.1.2" evidence="4"/>
<comment type="subcellular location">
    <subcellularLocation>
        <location evidence="1">Cytoplasm</location>
    </subcellularLocation>
</comment>
<evidence type="ECO:0000256" key="6">
    <source>
        <dbReference type="ARBA" id="ARBA00022490"/>
    </source>
</evidence>
<dbReference type="InterPro" id="IPR028939">
    <property type="entry name" value="P5C_Rdtase_cat_N"/>
</dbReference>
<accession>A0AAE1PSZ7</accession>
<dbReference type="Gene3D" id="3.40.50.720">
    <property type="entry name" value="NAD(P)-binding Rossmann-like Domain"/>
    <property type="match status" value="1"/>
</dbReference>
<keyword evidence="7" id="KW-0028">Amino-acid biosynthesis</keyword>
<dbReference type="AlphaFoldDB" id="A0AAE1PSZ7"/>
<evidence type="ECO:0000256" key="1">
    <source>
        <dbReference type="ARBA" id="ARBA00004496"/>
    </source>
</evidence>
<proteinExistence type="inferred from homology"/>
<evidence type="ECO:0000259" key="14">
    <source>
        <dbReference type="Pfam" id="PF03807"/>
    </source>
</evidence>
<evidence type="ECO:0000256" key="8">
    <source>
        <dbReference type="ARBA" id="ARBA00022650"/>
    </source>
</evidence>
<dbReference type="FunFam" id="1.10.3730.10:FF:000001">
    <property type="entry name" value="Pyrroline-5-carboxylate reductase"/>
    <property type="match status" value="1"/>
</dbReference>
<evidence type="ECO:0000256" key="5">
    <source>
        <dbReference type="ARBA" id="ARBA00021413"/>
    </source>
</evidence>
<comment type="catalytic activity">
    <reaction evidence="12">
        <text>L-proline + NADP(+) = (S)-1-pyrroline-5-carboxylate + NADPH + 2 H(+)</text>
        <dbReference type="Rhea" id="RHEA:14109"/>
        <dbReference type="ChEBI" id="CHEBI:15378"/>
        <dbReference type="ChEBI" id="CHEBI:17388"/>
        <dbReference type="ChEBI" id="CHEBI:57783"/>
        <dbReference type="ChEBI" id="CHEBI:58349"/>
        <dbReference type="ChEBI" id="CHEBI:60039"/>
        <dbReference type="EC" id="1.5.1.2"/>
    </reaction>
</comment>
<dbReference type="InterPro" id="IPR029036">
    <property type="entry name" value="P5CR_dimer"/>
</dbReference>
<feature type="domain" description="Pyrroline-5-carboxylate reductase dimerisation" evidence="15">
    <location>
        <begin position="358"/>
        <end position="462"/>
    </location>
</feature>
<comment type="pathway">
    <text evidence="2">Amino-acid biosynthesis; L-proline biosynthesis; L-proline from L-glutamate 5-semialdehyde: step 1/1.</text>
</comment>
<dbReference type="HAMAP" id="MF_01925">
    <property type="entry name" value="P5C_reductase"/>
    <property type="match status" value="1"/>
</dbReference>
<evidence type="ECO:0000256" key="10">
    <source>
        <dbReference type="ARBA" id="ARBA00023002"/>
    </source>
</evidence>
<dbReference type="Gene3D" id="1.10.3730.10">
    <property type="entry name" value="ProC C-terminal domain-like"/>
    <property type="match status" value="1"/>
</dbReference>
<dbReference type="Pfam" id="PF03807">
    <property type="entry name" value="F420_oxidored"/>
    <property type="match status" value="1"/>
</dbReference>
<sequence length="466" mass="49970">MTPKPPSKPIKSEIGVVEEAEEDGVEECRELEVLEATVEEEVSESAGPEVKIVKKSRWEQSRRSRKFCGKWLNIPEIREWVHPIPTDPTYVWCKMCKSKIRAHLNDLKTHKSTKKHKRNMATYEPELPPAETMDCGNGIFVSFSTPKIRQGEMEVMGLTSDATEPKEAEDPESGVLGGPNLSSMSTLGGKEVVNPASLGFIGSGNMAQALLGAFIKKGLVDPPHVTASAPSVRNLTKLCALGVCTTHDNNMVVMKSDVVFLCVKPHLLNNVIASLDPLPPDHNPLFVSIVTGHDIDSLEEMLSTLVERPRVIRTMPNTPAMIGQGCCLYTLGTHATPSDGSVMHSMLSSVGVCAEIPEQQMDAACGLAGSGPAYIYAAIEAMADGGVKMGLPRHLAQSLAAQMVKGSASMVLESGKHPGQLKDEVCSPSGTTISAMHVLEKAGFRNALISAVEASALRSKELGGNK</sequence>
<dbReference type="EMBL" id="JAWZYT010001272">
    <property type="protein sequence ID" value="KAK4313764.1"/>
    <property type="molecule type" value="Genomic_DNA"/>
</dbReference>
<evidence type="ECO:0000256" key="3">
    <source>
        <dbReference type="ARBA" id="ARBA00005525"/>
    </source>
</evidence>
<dbReference type="NCBIfam" id="TIGR00112">
    <property type="entry name" value="proC"/>
    <property type="match status" value="1"/>
</dbReference>
<dbReference type="GO" id="GO:0005737">
    <property type="term" value="C:cytoplasm"/>
    <property type="evidence" value="ECO:0007669"/>
    <property type="project" value="UniProtKB-SubCell"/>
</dbReference>
<comment type="similarity">
    <text evidence="3">Belongs to the pyrroline-5-carboxylate reductase family.</text>
</comment>
<dbReference type="InterPro" id="IPR036291">
    <property type="entry name" value="NAD(P)-bd_dom_sf"/>
</dbReference>
<keyword evidence="10" id="KW-0560">Oxidoreductase</keyword>
<dbReference type="FunFam" id="3.40.50.720:FF:000190">
    <property type="entry name" value="Pyrroline-5-carboxylate reductase"/>
    <property type="match status" value="1"/>
</dbReference>
<dbReference type="SUPFAM" id="SSF48179">
    <property type="entry name" value="6-phosphogluconate dehydrogenase C-terminal domain-like"/>
    <property type="match status" value="1"/>
</dbReference>
<evidence type="ECO:0000256" key="2">
    <source>
        <dbReference type="ARBA" id="ARBA00005205"/>
    </source>
</evidence>
<dbReference type="PANTHER" id="PTHR11645:SF69">
    <property type="entry name" value="PYRROLINE-5-CARBOXYLATE REDUCTASE"/>
    <property type="match status" value="1"/>
</dbReference>
<evidence type="ECO:0000256" key="7">
    <source>
        <dbReference type="ARBA" id="ARBA00022605"/>
    </source>
</evidence>
<evidence type="ECO:0000259" key="15">
    <source>
        <dbReference type="Pfam" id="PF14748"/>
    </source>
</evidence>
<evidence type="ECO:0000256" key="11">
    <source>
        <dbReference type="ARBA" id="ARBA00050547"/>
    </source>
</evidence>
<evidence type="ECO:0000256" key="4">
    <source>
        <dbReference type="ARBA" id="ARBA00012855"/>
    </source>
</evidence>
<organism evidence="16 17">
    <name type="scientific">Petrolisthes manimaculis</name>
    <dbReference type="NCBI Taxonomy" id="1843537"/>
    <lineage>
        <taxon>Eukaryota</taxon>
        <taxon>Metazoa</taxon>
        <taxon>Ecdysozoa</taxon>
        <taxon>Arthropoda</taxon>
        <taxon>Crustacea</taxon>
        <taxon>Multicrustacea</taxon>
        <taxon>Malacostraca</taxon>
        <taxon>Eumalacostraca</taxon>
        <taxon>Eucarida</taxon>
        <taxon>Decapoda</taxon>
        <taxon>Pleocyemata</taxon>
        <taxon>Anomura</taxon>
        <taxon>Galatheoidea</taxon>
        <taxon>Porcellanidae</taxon>
        <taxon>Petrolisthes</taxon>
    </lineage>
</organism>
<dbReference type="InterPro" id="IPR008927">
    <property type="entry name" value="6-PGluconate_DH-like_C_sf"/>
</dbReference>
<evidence type="ECO:0000313" key="17">
    <source>
        <dbReference type="Proteomes" id="UP001292094"/>
    </source>
</evidence>
<dbReference type="Proteomes" id="UP001292094">
    <property type="component" value="Unassembled WGS sequence"/>
</dbReference>
<evidence type="ECO:0000256" key="9">
    <source>
        <dbReference type="ARBA" id="ARBA00022857"/>
    </source>
</evidence>
<name>A0AAE1PSZ7_9EUCA</name>
<dbReference type="SUPFAM" id="SSF51735">
    <property type="entry name" value="NAD(P)-binding Rossmann-fold domains"/>
    <property type="match status" value="1"/>
</dbReference>
<protein>
    <recommendedName>
        <fullName evidence="5">Pyrroline-5-carboxylate reductase</fullName>
        <ecNumber evidence="4">1.5.1.2</ecNumber>
    </recommendedName>
</protein>
<evidence type="ECO:0000256" key="13">
    <source>
        <dbReference type="SAM" id="MobiDB-lite"/>
    </source>
</evidence>
<evidence type="ECO:0000256" key="12">
    <source>
        <dbReference type="ARBA" id="ARBA00052690"/>
    </source>
</evidence>